<dbReference type="RefSeq" id="XP_005778856.1">
    <property type="nucleotide sequence ID" value="XM_005778799.1"/>
</dbReference>
<dbReference type="EnsemblProtists" id="EOD26427">
    <property type="protein sequence ID" value="EOD26427"/>
    <property type="gene ID" value="EMIHUDRAFT_205454"/>
</dbReference>
<evidence type="ECO:0000313" key="2">
    <source>
        <dbReference type="EnsemblProtists" id="EOD26427"/>
    </source>
</evidence>
<dbReference type="KEGG" id="ehx:EMIHUDRAFT_205454"/>
<reference evidence="2" key="2">
    <citation type="submission" date="2024-10" db="UniProtKB">
        <authorList>
            <consortium name="EnsemblProtists"/>
        </authorList>
    </citation>
    <scope>IDENTIFICATION</scope>
</reference>
<sequence length="91" mass="9558">MSPRGTHTDETAAEGGTIKAAIVSGLLNFFRFVDANTAVMVQAGIGAARDSKNWVTKNTTAEMWAGLLLLLGLFVLLSGPKPARAAADKQK</sequence>
<dbReference type="AlphaFoldDB" id="A0A0D3JSE2"/>
<accession>A0A0D3JSE2</accession>
<dbReference type="Proteomes" id="UP000013827">
    <property type="component" value="Unassembled WGS sequence"/>
</dbReference>
<dbReference type="HOGENOM" id="CLU_2431606_0_0_1"/>
<reference evidence="3" key="1">
    <citation type="journal article" date="2013" name="Nature">
        <title>Pan genome of the phytoplankton Emiliania underpins its global distribution.</title>
        <authorList>
            <person name="Read B.A."/>
            <person name="Kegel J."/>
            <person name="Klute M.J."/>
            <person name="Kuo A."/>
            <person name="Lefebvre S.C."/>
            <person name="Maumus F."/>
            <person name="Mayer C."/>
            <person name="Miller J."/>
            <person name="Monier A."/>
            <person name="Salamov A."/>
            <person name="Young J."/>
            <person name="Aguilar M."/>
            <person name="Claverie J.M."/>
            <person name="Frickenhaus S."/>
            <person name="Gonzalez K."/>
            <person name="Herman E.K."/>
            <person name="Lin Y.C."/>
            <person name="Napier J."/>
            <person name="Ogata H."/>
            <person name="Sarno A.F."/>
            <person name="Shmutz J."/>
            <person name="Schroeder D."/>
            <person name="de Vargas C."/>
            <person name="Verret F."/>
            <person name="von Dassow P."/>
            <person name="Valentin K."/>
            <person name="Van de Peer Y."/>
            <person name="Wheeler G."/>
            <person name="Dacks J.B."/>
            <person name="Delwiche C.F."/>
            <person name="Dyhrman S.T."/>
            <person name="Glockner G."/>
            <person name="John U."/>
            <person name="Richards T."/>
            <person name="Worden A.Z."/>
            <person name="Zhang X."/>
            <person name="Grigoriev I.V."/>
            <person name="Allen A.E."/>
            <person name="Bidle K."/>
            <person name="Borodovsky M."/>
            <person name="Bowler C."/>
            <person name="Brownlee C."/>
            <person name="Cock J.M."/>
            <person name="Elias M."/>
            <person name="Gladyshev V.N."/>
            <person name="Groth M."/>
            <person name="Guda C."/>
            <person name="Hadaegh A."/>
            <person name="Iglesias-Rodriguez M.D."/>
            <person name="Jenkins J."/>
            <person name="Jones B.M."/>
            <person name="Lawson T."/>
            <person name="Leese F."/>
            <person name="Lindquist E."/>
            <person name="Lobanov A."/>
            <person name="Lomsadze A."/>
            <person name="Malik S.B."/>
            <person name="Marsh M.E."/>
            <person name="Mackinder L."/>
            <person name="Mock T."/>
            <person name="Mueller-Roeber B."/>
            <person name="Pagarete A."/>
            <person name="Parker M."/>
            <person name="Probert I."/>
            <person name="Quesneville H."/>
            <person name="Raines C."/>
            <person name="Rensing S.A."/>
            <person name="Riano-Pachon D.M."/>
            <person name="Richier S."/>
            <person name="Rokitta S."/>
            <person name="Shiraiwa Y."/>
            <person name="Soanes D.M."/>
            <person name="van der Giezen M."/>
            <person name="Wahlund T.M."/>
            <person name="Williams B."/>
            <person name="Wilson W."/>
            <person name="Wolfe G."/>
            <person name="Wurch L.L."/>
        </authorList>
    </citation>
    <scope>NUCLEOTIDE SEQUENCE</scope>
</reference>
<name>A0A0D3JSE2_EMIH1</name>
<keyword evidence="1" id="KW-0812">Transmembrane</keyword>
<keyword evidence="1" id="KW-0472">Membrane</keyword>
<protein>
    <submittedName>
        <fullName evidence="2">Uncharacterized protein</fullName>
    </submittedName>
</protein>
<dbReference type="PaxDb" id="2903-EOD26427"/>
<feature type="transmembrane region" description="Helical" evidence="1">
    <location>
        <begin position="61"/>
        <end position="79"/>
    </location>
</feature>
<dbReference type="GeneID" id="17271973"/>
<keyword evidence="3" id="KW-1185">Reference proteome</keyword>
<evidence type="ECO:0000256" key="1">
    <source>
        <dbReference type="SAM" id="Phobius"/>
    </source>
</evidence>
<organism evidence="2 3">
    <name type="scientific">Emiliania huxleyi (strain CCMP1516)</name>
    <dbReference type="NCBI Taxonomy" id="280463"/>
    <lineage>
        <taxon>Eukaryota</taxon>
        <taxon>Haptista</taxon>
        <taxon>Haptophyta</taxon>
        <taxon>Prymnesiophyceae</taxon>
        <taxon>Isochrysidales</taxon>
        <taxon>Noelaerhabdaceae</taxon>
        <taxon>Emiliania</taxon>
    </lineage>
</organism>
<evidence type="ECO:0000313" key="3">
    <source>
        <dbReference type="Proteomes" id="UP000013827"/>
    </source>
</evidence>
<keyword evidence="1" id="KW-1133">Transmembrane helix</keyword>
<proteinExistence type="predicted"/>